<protein>
    <submittedName>
        <fullName evidence="2">Uncharacterized protein</fullName>
    </submittedName>
</protein>
<dbReference type="RefSeq" id="WP_272092020.1">
    <property type="nucleotide sequence ID" value="NZ_JAQNDL010000005.1"/>
</dbReference>
<gene>
    <name evidence="2" type="ORF">POL25_41740</name>
</gene>
<evidence type="ECO:0000313" key="2">
    <source>
        <dbReference type="EMBL" id="MDC0723478.1"/>
    </source>
</evidence>
<organism evidence="2 3">
    <name type="scientific">Nannocystis bainbridge</name>
    <dbReference type="NCBI Taxonomy" id="2995303"/>
    <lineage>
        <taxon>Bacteria</taxon>
        <taxon>Pseudomonadati</taxon>
        <taxon>Myxococcota</taxon>
        <taxon>Polyangia</taxon>
        <taxon>Nannocystales</taxon>
        <taxon>Nannocystaceae</taxon>
        <taxon>Nannocystis</taxon>
    </lineage>
</organism>
<feature type="region of interest" description="Disordered" evidence="1">
    <location>
        <begin position="132"/>
        <end position="174"/>
    </location>
</feature>
<feature type="region of interest" description="Disordered" evidence="1">
    <location>
        <begin position="32"/>
        <end position="90"/>
    </location>
</feature>
<feature type="compositionally biased region" description="Low complexity" evidence="1">
    <location>
        <begin position="159"/>
        <end position="174"/>
    </location>
</feature>
<comment type="caution">
    <text evidence="2">The sequence shown here is derived from an EMBL/GenBank/DDBJ whole genome shotgun (WGS) entry which is preliminary data.</text>
</comment>
<feature type="compositionally biased region" description="Polar residues" evidence="1">
    <location>
        <begin position="79"/>
        <end position="90"/>
    </location>
</feature>
<dbReference type="EMBL" id="JAQNDL010000005">
    <property type="protein sequence ID" value="MDC0723478.1"/>
    <property type="molecule type" value="Genomic_DNA"/>
</dbReference>
<feature type="compositionally biased region" description="Polar residues" evidence="1">
    <location>
        <begin position="35"/>
        <end position="54"/>
    </location>
</feature>
<proteinExistence type="predicted"/>
<reference evidence="2 3" key="1">
    <citation type="submission" date="2022-11" db="EMBL/GenBank/DDBJ databases">
        <title>Minimal conservation of predation-associated metabolite biosynthetic gene clusters underscores biosynthetic potential of Myxococcota including descriptions for ten novel species: Archangium lansinium sp. nov., Myxococcus landrumus sp. nov., Nannocystis bai.</title>
        <authorList>
            <person name="Ahearne A."/>
            <person name="Stevens C."/>
            <person name="Dowd S."/>
        </authorList>
    </citation>
    <scope>NUCLEOTIDE SEQUENCE [LARGE SCALE GENOMIC DNA]</scope>
    <source>
        <strain evidence="2 3">BB15-2</strain>
    </source>
</reference>
<keyword evidence="3" id="KW-1185">Reference proteome</keyword>
<dbReference type="Proteomes" id="UP001221686">
    <property type="component" value="Unassembled WGS sequence"/>
</dbReference>
<evidence type="ECO:0000256" key="1">
    <source>
        <dbReference type="SAM" id="MobiDB-lite"/>
    </source>
</evidence>
<sequence length="174" mass="17572">MPSGSKHGGKPCSGGGVFSRISAASDHTFTAPANVATNSPLGDTAISQPKIGSTRSRRPSQPIIPLRVVETTSFPPPSATSDTGESVTSARSICSVAGSTTYTNPAAYSSSEPYTSRRFSSAVNFALAVPSAGQGNASRGAPSERSKYVGPHPSLTNFGYAGAASSSRSGSVTN</sequence>
<accession>A0ABT5EDF7</accession>
<evidence type="ECO:0000313" key="3">
    <source>
        <dbReference type="Proteomes" id="UP001221686"/>
    </source>
</evidence>
<name>A0ABT5EDF7_9BACT</name>